<comment type="similarity">
    <text evidence="2">Belongs to the CUSTOS family.</text>
</comment>
<comment type="caution">
    <text evidence="8">The sequence shown here is derived from an EMBL/GenBank/DDBJ whole genome shotgun (WGS) entry which is preliminary data.</text>
</comment>
<evidence type="ECO:0000256" key="5">
    <source>
        <dbReference type="ARBA" id="ARBA00022687"/>
    </source>
</evidence>
<dbReference type="EMBL" id="JAIQCJ010002406">
    <property type="protein sequence ID" value="KAJ8776487.1"/>
    <property type="molecule type" value="Genomic_DNA"/>
</dbReference>
<dbReference type="Proteomes" id="UP001159641">
    <property type="component" value="Unassembled WGS sequence"/>
</dbReference>
<organism evidence="8 9">
    <name type="scientific">Eschrichtius robustus</name>
    <name type="common">California gray whale</name>
    <name type="synonym">Eschrichtius gibbosus</name>
    <dbReference type="NCBI Taxonomy" id="9764"/>
    <lineage>
        <taxon>Eukaryota</taxon>
        <taxon>Metazoa</taxon>
        <taxon>Chordata</taxon>
        <taxon>Craniata</taxon>
        <taxon>Vertebrata</taxon>
        <taxon>Euteleostomi</taxon>
        <taxon>Mammalia</taxon>
        <taxon>Eutheria</taxon>
        <taxon>Laurasiatheria</taxon>
        <taxon>Artiodactyla</taxon>
        <taxon>Whippomorpha</taxon>
        <taxon>Cetacea</taxon>
        <taxon>Mysticeti</taxon>
        <taxon>Eschrichtiidae</taxon>
        <taxon>Eschrichtius</taxon>
    </lineage>
</organism>
<dbReference type="InterPro" id="IPR026694">
    <property type="entry name" value="CUSTOS"/>
</dbReference>
<evidence type="ECO:0000256" key="4">
    <source>
        <dbReference type="ARBA" id="ARBA00022473"/>
    </source>
</evidence>
<feature type="compositionally biased region" description="Basic residues" evidence="7">
    <location>
        <begin position="202"/>
        <end position="213"/>
    </location>
</feature>
<dbReference type="GO" id="GO:0016055">
    <property type="term" value="P:Wnt signaling pathway"/>
    <property type="evidence" value="ECO:0007669"/>
    <property type="project" value="UniProtKB-KW"/>
</dbReference>
<dbReference type="PANTHER" id="PTHR14482">
    <property type="entry name" value="CHROMOSOME 12 ORF 43 HOMOLOG"/>
    <property type="match status" value="1"/>
</dbReference>
<comment type="subcellular location">
    <subcellularLocation>
        <location evidence="1">Nucleus envelope</location>
    </subcellularLocation>
</comment>
<feature type="compositionally biased region" description="Low complexity" evidence="7">
    <location>
        <begin position="273"/>
        <end position="282"/>
    </location>
</feature>
<proteinExistence type="inferred from homology"/>
<keyword evidence="4" id="KW-0217">Developmental protein</keyword>
<feature type="compositionally biased region" description="Basic residues" evidence="7">
    <location>
        <begin position="252"/>
        <end position="262"/>
    </location>
</feature>
<dbReference type="PANTHER" id="PTHR14482:SF0">
    <property type="entry name" value="PROTEIN CUSTOS"/>
    <property type="match status" value="1"/>
</dbReference>
<evidence type="ECO:0000256" key="3">
    <source>
        <dbReference type="ARBA" id="ARBA00013465"/>
    </source>
</evidence>
<accession>A0AB34GAW1</accession>
<evidence type="ECO:0000313" key="8">
    <source>
        <dbReference type="EMBL" id="KAJ8776487.1"/>
    </source>
</evidence>
<evidence type="ECO:0000256" key="6">
    <source>
        <dbReference type="ARBA" id="ARBA00023242"/>
    </source>
</evidence>
<protein>
    <recommendedName>
        <fullName evidence="3">Protein CUSTOS</fullName>
    </recommendedName>
</protein>
<dbReference type="Pfam" id="PF23999">
    <property type="entry name" value="CUSTOS"/>
    <property type="match status" value="1"/>
</dbReference>
<feature type="compositionally biased region" description="Basic and acidic residues" evidence="7">
    <location>
        <begin position="73"/>
        <end position="87"/>
    </location>
</feature>
<keyword evidence="9" id="KW-1185">Reference proteome</keyword>
<dbReference type="AlphaFoldDB" id="A0AB34GAW1"/>
<keyword evidence="5" id="KW-0879">Wnt signaling pathway</keyword>
<feature type="region of interest" description="Disordered" evidence="7">
    <location>
        <begin position="142"/>
        <end position="282"/>
    </location>
</feature>
<dbReference type="GO" id="GO:0060061">
    <property type="term" value="P:Spemann organizer formation"/>
    <property type="evidence" value="ECO:0007669"/>
    <property type="project" value="TreeGrafter"/>
</dbReference>
<evidence type="ECO:0000256" key="1">
    <source>
        <dbReference type="ARBA" id="ARBA00004259"/>
    </source>
</evidence>
<reference evidence="8 9" key="1">
    <citation type="submission" date="2022-11" db="EMBL/GenBank/DDBJ databases">
        <title>Whole genome sequence of Eschrichtius robustus ER-17-0199.</title>
        <authorList>
            <person name="Bruniche-Olsen A."/>
            <person name="Black A.N."/>
            <person name="Fields C.J."/>
            <person name="Walden K."/>
            <person name="Dewoody J.A."/>
        </authorList>
    </citation>
    <scope>NUCLEOTIDE SEQUENCE [LARGE SCALE GENOMIC DNA]</scope>
    <source>
        <strain evidence="8">ER-17-0199</strain>
        <tissue evidence="8">Blubber</tissue>
    </source>
</reference>
<evidence type="ECO:0000256" key="7">
    <source>
        <dbReference type="SAM" id="MobiDB-lite"/>
    </source>
</evidence>
<sequence length="282" mass="29941">MPCAAPLPCGILEEDRSWRRSPQSFAALQGGGAQGRHERYGEQQQQQRCGGAGAVPRGGDSGLGLGAAPEGPGEAKSRHKVDEHEQDGNELQTTPEFRAHVAKMLGALLDSSITISEVVKEPRKAEVPRGVLEDDGFRLFFTSIPEGPEKEAGPQPRRKRLPSSSSSEDGDDELQRCREAAVSASDIVQESAIHGPGNVEKKAKKKKRKWKKKAKEDGTDLAPVATTASKAASGEQGRESAGLNGDQAPFGTKKKKRKKKAKRASEASPSPPAKSAAAVPAN</sequence>
<gene>
    <name evidence="8" type="ORF">J1605_015510</name>
</gene>
<keyword evidence="6" id="KW-0539">Nucleus</keyword>
<evidence type="ECO:0000313" key="9">
    <source>
        <dbReference type="Proteomes" id="UP001159641"/>
    </source>
</evidence>
<dbReference type="GO" id="GO:0030178">
    <property type="term" value="P:negative regulation of Wnt signaling pathway"/>
    <property type="evidence" value="ECO:0007669"/>
    <property type="project" value="TreeGrafter"/>
</dbReference>
<feature type="region of interest" description="Disordered" evidence="7">
    <location>
        <begin position="16"/>
        <end position="95"/>
    </location>
</feature>
<evidence type="ECO:0000256" key="2">
    <source>
        <dbReference type="ARBA" id="ARBA00008632"/>
    </source>
</evidence>
<dbReference type="GO" id="GO:0005635">
    <property type="term" value="C:nuclear envelope"/>
    <property type="evidence" value="ECO:0007669"/>
    <property type="project" value="UniProtKB-SubCell"/>
</dbReference>
<name>A0AB34GAW1_ESCRO</name>